<evidence type="ECO:0008006" key="9">
    <source>
        <dbReference type="Google" id="ProtNLM"/>
    </source>
</evidence>
<reference evidence="7 8" key="1">
    <citation type="submission" date="2017-08" db="EMBL/GenBank/DDBJ databases">
        <title>Complete genome of Colwellia sp. NB097-1, a psychrophile bacterium ioslated from Bering Sea.</title>
        <authorList>
            <person name="Chen X."/>
        </authorList>
    </citation>
    <scope>NUCLEOTIDE SEQUENCE [LARGE SCALE GENOMIC DNA]</scope>
    <source>
        <strain evidence="7 8">NB097-1</strain>
    </source>
</reference>
<feature type="transmembrane region" description="Helical" evidence="6">
    <location>
        <begin position="58"/>
        <end position="80"/>
    </location>
</feature>
<dbReference type="PANTHER" id="PTHR30250">
    <property type="entry name" value="PST FAMILY PREDICTED COLANIC ACID TRANSPORTER"/>
    <property type="match status" value="1"/>
</dbReference>
<accession>A0A222G3Z4</accession>
<feature type="transmembrane region" description="Helical" evidence="6">
    <location>
        <begin position="233"/>
        <end position="255"/>
    </location>
</feature>
<feature type="transmembrane region" description="Helical" evidence="6">
    <location>
        <begin position="193"/>
        <end position="213"/>
    </location>
</feature>
<dbReference type="EMBL" id="CP020465">
    <property type="protein sequence ID" value="ASP46638.1"/>
    <property type="molecule type" value="Genomic_DNA"/>
</dbReference>
<dbReference type="KEGG" id="cber:B5D82_01890"/>
<evidence type="ECO:0000256" key="6">
    <source>
        <dbReference type="SAM" id="Phobius"/>
    </source>
</evidence>
<feature type="transmembrane region" description="Helical" evidence="6">
    <location>
        <begin position="376"/>
        <end position="395"/>
    </location>
</feature>
<evidence type="ECO:0000256" key="2">
    <source>
        <dbReference type="ARBA" id="ARBA00022475"/>
    </source>
</evidence>
<feature type="transmembrane region" description="Helical" evidence="6">
    <location>
        <begin position="153"/>
        <end position="172"/>
    </location>
</feature>
<evidence type="ECO:0000256" key="4">
    <source>
        <dbReference type="ARBA" id="ARBA00022989"/>
    </source>
</evidence>
<dbReference type="Proteomes" id="UP000202259">
    <property type="component" value="Chromosome"/>
</dbReference>
<keyword evidence="2" id="KW-1003">Cell membrane</keyword>
<gene>
    <name evidence="7" type="ORF">B5D82_01890</name>
</gene>
<sequence>MFLTMALGFLFASHLGPVKFGDYSYLVVIFTSLIRFVDLSVSKAYFTFLSANNTNNKNLVEFIVFAIGQLVLFLLVIIFIPNSYLIELGVGDDRILLAVVVTSLFIQQRLWNFFSYIIEYIRATFVFQKISTKITMLHFVVICLLYYAEYLNIFTIFLSILFSWSLGIFVFLSNKVRINEISKCLKGNPYTKIADYKEYCFPLIPYSILVLIYDVSDRWLLQKISTAGEQGYFALSKQISIVSLIATTSILNVFWRELSASKNDLIKINELAQNTTISLFLFASFLSCFVIPWSSDLLLYFFGEEYLKANLTFMIMMIFPIHQVVGQISSVILLALGKTKLQMILGIVSIIFNLSVSIALFLFVDYRILDTVSSEVIAFKLVVIQLVSTNLFLFFLRKSHGINVIGFSQFTIPILLLFISYLCQIIIQQFGVSGFLFNISLCGFLYFGVFTLLLIKFPSLLGISVKQEDFLRGMLIKCRKLLSF</sequence>
<dbReference type="InterPro" id="IPR050833">
    <property type="entry name" value="Poly_Biosynth_Transport"/>
</dbReference>
<comment type="subcellular location">
    <subcellularLocation>
        <location evidence="1">Cell membrane</location>
        <topology evidence="1">Multi-pass membrane protein</topology>
    </subcellularLocation>
</comment>
<keyword evidence="8" id="KW-1185">Reference proteome</keyword>
<feature type="transmembrane region" description="Helical" evidence="6">
    <location>
        <begin position="433"/>
        <end position="455"/>
    </location>
</feature>
<evidence type="ECO:0000256" key="1">
    <source>
        <dbReference type="ARBA" id="ARBA00004651"/>
    </source>
</evidence>
<keyword evidence="5 6" id="KW-0472">Membrane</keyword>
<evidence type="ECO:0000256" key="3">
    <source>
        <dbReference type="ARBA" id="ARBA00022692"/>
    </source>
</evidence>
<keyword evidence="4 6" id="KW-1133">Transmembrane helix</keyword>
<feature type="transmembrane region" description="Helical" evidence="6">
    <location>
        <begin position="276"/>
        <end position="293"/>
    </location>
</feature>
<name>A0A222G3Z4_9GAMM</name>
<feature type="transmembrane region" description="Helical" evidence="6">
    <location>
        <begin position="25"/>
        <end position="46"/>
    </location>
</feature>
<evidence type="ECO:0000313" key="8">
    <source>
        <dbReference type="Proteomes" id="UP000202259"/>
    </source>
</evidence>
<dbReference type="AlphaFoldDB" id="A0A222G3Z4"/>
<proteinExistence type="predicted"/>
<feature type="transmembrane region" description="Helical" evidence="6">
    <location>
        <begin position="130"/>
        <end position="147"/>
    </location>
</feature>
<feature type="transmembrane region" description="Helical" evidence="6">
    <location>
        <begin position="313"/>
        <end position="336"/>
    </location>
</feature>
<evidence type="ECO:0000313" key="7">
    <source>
        <dbReference type="EMBL" id="ASP46638.1"/>
    </source>
</evidence>
<keyword evidence="3 6" id="KW-0812">Transmembrane</keyword>
<feature type="transmembrane region" description="Helical" evidence="6">
    <location>
        <begin position="95"/>
        <end position="118"/>
    </location>
</feature>
<protein>
    <recommendedName>
        <fullName evidence="9">Polysaccharide biosynthesis protein C-terminal domain-containing protein</fullName>
    </recommendedName>
</protein>
<dbReference type="PANTHER" id="PTHR30250:SF11">
    <property type="entry name" value="O-ANTIGEN TRANSPORTER-RELATED"/>
    <property type="match status" value="1"/>
</dbReference>
<feature type="transmembrane region" description="Helical" evidence="6">
    <location>
        <begin position="407"/>
        <end position="427"/>
    </location>
</feature>
<evidence type="ECO:0000256" key="5">
    <source>
        <dbReference type="ARBA" id="ARBA00023136"/>
    </source>
</evidence>
<feature type="transmembrane region" description="Helical" evidence="6">
    <location>
        <begin position="343"/>
        <end position="364"/>
    </location>
</feature>
<dbReference type="GO" id="GO:0005886">
    <property type="term" value="C:plasma membrane"/>
    <property type="evidence" value="ECO:0007669"/>
    <property type="project" value="UniProtKB-SubCell"/>
</dbReference>
<organism evidence="7 8">
    <name type="scientific">Cognaticolwellia beringensis</name>
    <dbReference type="NCBI Taxonomy" id="1967665"/>
    <lineage>
        <taxon>Bacteria</taxon>
        <taxon>Pseudomonadati</taxon>
        <taxon>Pseudomonadota</taxon>
        <taxon>Gammaproteobacteria</taxon>
        <taxon>Alteromonadales</taxon>
        <taxon>Colwelliaceae</taxon>
        <taxon>Cognaticolwellia</taxon>
    </lineage>
</organism>